<organism evidence="10 11">
    <name type="scientific">Thiomicrospira cyclica (strain DSM 14477 / JCM 11371 / ALM1)</name>
    <name type="common">Thioalkalimicrobium cyclicum</name>
    <dbReference type="NCBI Taxonomy" id="717773"/>
    <lineage>
        <taxon>Bacteria</taxon>
        <taxon>Pseudomonadati</taxon>
        <taxon>Pseudomonadota</taxon>
        <taxon>Gammaproteobacteria</taxon>
        <taxon>Thiotrichales</taxon>
        <taxon>Piscirickettsiaceae</taxon>
        <taxon>Thiomicrospira</taxon>
    </lineage>
</organism>
<keyword evidence="2 7" id="KW-0698">rRNA processing</keyword>
<dbReference type="InterPro" id="IPR001737">
    <property type="entry name" value="KsgA/Erm"/>
</dbReference>
<protein>
    <recommendedName>
        <fullName evidence="7">Ribosomal RNA small subunit methyltransferase A</fullName>
        <ecNumber evidence="7">2.1.1.182</ecNumber>
    </recommendedName>
    <alternativeName>
        <fullName evidence="7">16S rRNA (adenine(1518)-N(6)/adenine(1519)-N(6))-dimethyltransferase</fullName>
    </alternativeName>
    <alternativeName>
        <fullName evidence="7">16S rRNA dimethyladenosine transferase</fullName>
    </alternativeName>
    <alternativeName>
        <fullName evidence="7">16S rRNA dimethylase</fullName>
    </alternativeName>
    <alternativeName>
        <fullName evidence="7">S-adenosylmethionine-6-N', N'-adenosyl(rRNA) dimethyltransferase</fullName>
    </alternativeName>
</protein>
<dbReference type="OrthoDB" id="9814755at2"/>
<feature type="binding site" evidence="7 8">
    <location>
        <position position="28"/>
    </location>
    <ligand>
        <name>S-adenosyl-L-methionine</name>
        <dbReference type="ChEBI" id="CHEBI:59789"/>
    </ligand>
</feature>
<comment type="subcellular location">
    <subcellularLocation>
        <location evidence="7">Cytoplasm</location>
    </subcellularLocation>
</comment>
<dbReference type="InterPro" id="IPR029063">
    <property type="entry name" value="SAM-dependent_MTases_sf"/>
</dbReference>
<keyword evidence="1 7" id="KW-0963">Cytoplasm</keyword>
<keyword evidence="11" id="KW-1185">Reference proteome</keyword>
<dbReference type="PANTHER" id="PTHR11727:SF7">
    <property type="entry name" value="DIMETHYLADENOSINE TRANSFERASE-RELATED"/>
    <property type="match status" value="1"/>
</dbReference>
<proteinExistence type="inferred from homology"/>
<dbReference type="Gene3D" id="1.10.8.100">
    <property type="entry name" value="Ribosomal RNA adenine dimethylase-like, domain 2"/>
    <property type="match status" value="1"/>
</dbReference>
<feature type="binding site" evidence="7 8">
    <location>
        <position position="99"/>
    </location>
    <ligand>
        <name>S-adenosyl-L-methionine</name>
        <dbReference type="ChEBI" id="CHEBI:59789"/>
    </ligand>
</feature>
<evidence type="ECO:0000256" key="1">
    <source>
        <dbReference type="ARBA" id="ARBA00022490"/>
    </source>
</evidence>
<evidence type="ECO:0000259" key="9">
    <source>
        <dbReference type="SMART" id="SM00650"/>
    </source>
</evidence>
<comment type="function">
    <text evidence="7">Specifically dimethylates two adjacent adenosines (A1518 and A1519) in the loop of a conserved hairpin near the 3'-end of 16S rRNA in the 30S particle. May play a critical role in biogenesis of 30S subunits.</text>
</comment>
<evidence type="ECO:0000256" key="5">
    <source>
        <dbReference type="ARBA" id="ARBA00022691"/>
    </source>
</evidence>
<dbReference type="HOGENOM" id="CLU_041220_0_1_6"/>
<accession>F6D9A9</accession>
<name>F6D9A9_THICA</name>
<dbReference type="InterPro" id="IPR020598">
    <property type="entry name" value="rRNA_Ade_methylase_Trfase_N"/>
</dbReference>
<evidence type="ECO:0000256" key="2">
    <source>
        <dbReference type="ARBA" id="ARBA00022552"/>
    </source>
</evidence>
<evidence type="ECO:0000256" key="4">
    <source>
        <dbReference type="ARBA" id="ARBA00022679"/>
    </source>
</evidence>
<dbReference type="HAMAP" id="MF_00607">
    <property type="entry name" value="16SrRNA_methyltr_A"/>
    <property type="match status" value="1"/>
</dbReference>
<dbReference type="RefSeq" id="WP_013835812.1">
    <property type="nucleotide sequence ID" value="NC_015581.1"/>
</dbReference>
<dbReference type="EC" id="2.1.1.182" evidence="7"/>
<evidence type="ECO:0000256" key="6">
    <source>
        <dbReference type="ARBA" id="ARBA00022884"/>
    </source>
</evidence>
<keyword evidence="4 7" id="KW-0808">Transferase</keyword>
<dbReference type="Gene3D" id="3.40.50.150">
    <property type="entry name" value="Vaccinia Virus protein VP39"/>
    <property type="match status" value="1"/>
</dbReference>
<reference evidence="10 11" key="1">
    <citation type="submission" date="2011-05" db="EMBL/GenBank/DDBJ databases">
        <title>Complete sequence of Thioalkalimicrobium cyclicum ALM1.</title>
        <authorList>
            <consortium name="US DOE Joint Genome Institute"/>
            <person name="Lucas S."/>
            <person name="Han J."/>
            <person name="Lapidus A."/>
            <person name="Cheng J.-F."/>
            <person name="Goodwin L."/>
            <person name="Pitluck S."/>
            <person name="Peters L."/>
            <person name="Mikhailova N."/>
            <person name="Davenport K."/>
            <person name="Han C."/>
            <person name="Tapia R."/>
            <person name="Land M."/>
            <person name="Hauser L."/>
            <person name="Kyrpides N."/>
            <person name="Ivanova N."/>
            <person name="Pagani I."/>
            <person name="Kappler U."/>
            <person name="Woyke T."/>
        </authorList>
    </citation>
    <scope>NUCLEOTIDE SEQUENCE [LARGE SCALE GENOMIC DNA]</scope>
    <source>
        <strain evidence="11">DSM 14477 / JCM 11371 / ALM1</strain>
    </source>
</reference>
<evidence type="ECO:0000256" key="7">
    <source>
        <dbReference type="HAMAP-Rule" id="MF_00607"/>
    </source>
</evidence>
<dbReference type="STRING" id="717773.Thicy_1269"/>
<dbReference type="GO" id="GO:0003723">
    <property type="term" value="F:RNA binding"/>
    <property type="evidence" value="ECO:0007669"/>
    <property type="project" value="UniProtKB-UniRule"/>
</dbReference>
<dbReference type="eggNOG" id="COG0030">
    <property type="taxonomic scope" value="Bacteria"/>
</dbReference>
<dbReference type="SUPFAM" id="SSF53335">
    <property type="entry name" value="S-adenosyl-L-methionine-dependent methyltransferases"/>
    <property type="match status" value="1"/>
</dbReference>
<dbReference type="Pfam" id="PF00398">
    <property type="entry name" value="RrnaAD"/>
    <property type="match status" value="1"/>
</dbReference>
<keyword evidence="5 7" id="KW-0949">S-adenosyl-L-methionine</keyword>
<dbReference type="Proteomes" id="UP000009232">
    <property type="component" value="Chromosome"/>
</dbReference>
<dbReference type="AlphaFoldDB" id="F6D9A9"/>
<feature type="binding site" evidence="7 8">
    <location>
        <position position="53"/>
    </location>
    <ligand>
        <name>S-adenosyl-L-methionine</name>
        <dbReference type="ChEBI" id="CHEBI:59789"/>
    </ligand>
</feature>
<keyword evidence="6 7" id="KW-0694">RNA-binding</keyword>
<evidence type="ECO:0000256" key="8">
    <source>
        <dbReference type="PROSITE-ProRule" id="PRU01026"/>
    </source>
</evidence>
<dbReference type="FunFam" id="1.10.8.100:FF:000001">
    <property type="entry name" value="Ribosomal RNA small subunit methyltransferase A"/>
    <property type="match status" value="1"/>
</dbReference>
<evidence type="ECO:0000256" key="3">
    <source>
        <dbReference type="ARBA" id="ARBA00022603"/>
    </source>
</evidence>
<evidence type="ECO:0000313" key="11">
    <source>
        <dbReference type="Proteomes" id="UP000009232"/>
    </source>
</evidence>
<sequence>MSRAKTHGKPSYSASGHQHKKQFGQNFLNNDSIIRQIVHAIHPQADQHLVEIGPGEAALTTPLVQQVKRLDIIEIDRDLHQPLRDKLGHYPAFALHQADALRFDYAQLATDDKPLRLVGNLPYNISSPLIFHLLNFLPHIADMHFMLQKEVVERLTATPGKKSFGRLSVMVQYFCQAELLFIVGPENFEPPPKVDSAIVRLTPHQPLPYQADNFEDFSALVKQSFAMKRKTLRNNLKGWLNDDDFNTCGIEPSLRAEALGVADFVTLANHYSHHYTQKQKDT</sequence>
<dbReference type="EMBL" id="CP002776">
    <property type="protein sequence ID" value="AEG32036.1"/>
    <property type="molecule type" value="Genomic_DNA"/>
</dbReference>
<dbReference type="GO" id="GO:0005829">
    <property type="term" value="C:cytosol"/>
    <property type="evidence" value="ECO:0007669"/>
    <property type="project" value="TreeGrafter"/>
</dbReference>
<feature type="binding site" evidence="7 8">
    <location>
        <position position="120"/>
    </location>
    <ligand>
        <name>S-adenosyl-L-methionine</name>
        <dbReference type="ChEBI" id="CHEBI:59789"/>
    </ligand>
</feature>
<gene>
    <name evidence="7" type="primary">rsmA</name>
    <name evidence="7" type="synonym">ksgA</name>
    <name evidence="10" type="ordered locus">Thicy_1269</name>
</gene>
<feature type="binding site" evidence="7 8">
    <location>
        <position position="74"/>
    </location>
    <ligand>
        <name>S-adenosyl-L-methionine</name>
        <dbReference type="ChEBI" id="CHEBI:59789"/>
    </ligand>
</feature>
<feature type="binding site" evidence="7 8">
    <location>
        <position position="26"/>
    </location>
    <ligand>
        <name>S-adenosyl-L-methionine</name>
        <dbReference type="ChEBI" id="CHEBI:59789"/>
    </ligand>
</feature>
<dbReference type="PROSITE" id="PS51689">
    <property type="entry name" value="SAM_RNA_A_N6_MT"/>
    <property type="match status" value="1"/>
</dbReference>
<dbReference type="NCBIfam" id="TIGR00755">
    <property type="entry name" value="ksgA"/>
    <property type="match status" value="1"/>
</dbReference>
<dbReference type="PANTHER" id="PTHR11727">
    <property type="entry name" value="DIMETHYLADENOSINE TRANSFERASE"/>
    <property type="match status" value="1"/>
</dbReference>
<keyword evidence="3 7" id="KW-0489">Methyltransferase</keyword>
<dbReference type="InterPro" id="IPR023165">
    <property type="entry name" value="rRNA_Ade_diMease-like_C"/>
</dbReference>
<comment type="similarity">
    <text evidence="7">Belongs to the class I-like SAM-binding methyltransferase superfamily. rRNA adenine N(6)-methyltransferase family. RsmA subfamily.</text>
</comment>
<evidence type="ECO:0000313" key="10">
    <source>
        <dbReference type="EMBL" id="AEG32036.1"/>
    </source>
</evidence>
<dbReference type="GO" id="GO:0052908">
    <property type="term" value="F:16S rRNA (adenine(1518)-N(6)/adenine(1519)-N(6))-dimethyltransferase activity"/>
    <property type="evidence" value="ECO:0007669"/>
    <property type="project" value="UniProtKB-EC"/>
</dbReference>
<comment type="catalytic activity">
    <reaction evidence="7">
        <text>adenosine(1518)/adenosine(1519) in 16S rRNA + 4 S-adenosyl-L-methionine = N(6)-dimethyladenosine(1518)/N(6)-dimethyladenosine(1519) in 16S rRNA + 4 S-adenosyl-L-homocysteine + 4 H(+)</text>
        <dbReference type="Rhea" id="RHEA:19609"/>
        <dbReference type="Rhea" id="RHEA-COMP:10232"/>
        <dbReference type="Rhea" id="RHEA-COMP:10233"/>
        <dbReference type="ChEBI" id="CHEBI:15378"/>
        <dbReference type="ChEBI" id="CHEBI:57856"/>
        <dbReference type="ChEBI" id="CHEBI:59789"/>
        <dbReference type="ChEBI" id="CHEBI:74411"/>
        <dbReference type="ChEBI" id="CHEBI:74493"/>
        <dbReference type="EC" id="2.1.1.182"/>
    </reaction>
</comment>
<dbReference type="InterPro" id="IPR011530">
    <property type="entry name" value="rRNA_adenine_dimethylase"/>
</dbReference>
<feature type="domain" description="Ribosomal RNA adenine methylase transferase N-terminal" evidence="9">
    <location>
        <begin position="33"/>
        <end position="205"/>
    </location>
</feature>
<dbReference type="KEGG" id="tcy:Thicy_1269"/>
<dbReference type="SMART" id="SM00650">
    <property type="entry name" value="rADc"/>
    <property type="match status" value="1"/>
</dbReference>